<feature type="region of interest" description="Disordered" evidence="1">
    <location>
        <begin position="73"/>
        <end position="95"/>
    </location>
</feature>
<gene>
    <name evidence="2" type="ORF">IPK02_05530</name>
</gene>
<feature type="compositionally biased region" description="Low complexity" evidence="1">
    <location>
        <begin position="76"/>
        <end position="89"/>
    </location>
</feature>
<evidence type="ECO:0000313" key="3">
    <source>
        <dbReference type="Proteomes" id="UP000706151"/>
    </source>
</evidence>
<dbReference type="AlphaFoldDB" id="A0A935T5P3"/>
<evidence type="ECO:0000313" key="2">
    <source>
        <dbReference type="EMBL" id="MBK7953460.1"/>
    </source>
</evidence>
<sequence length="95" mass="10681">MRYMMDALAADRLLGESPPEDVCLGSHSKGKEAERANEWRAKNVTLILYPEHRYHTYLYKTLGALLGRDPSRRSVARNASLSNAPSAAPVQARRR</sequence>
<comment type="caution">
    <text evidence="2">The sequence shown here is derived from an EMBL/GenBank/DDBJ whole genome shotgun (WGS) entry which is preliminary data.</text>
</comment>
<organism evidence="2 3">
    <name type="scientific">Candidatus Accumulibacter affinis</name>
    <dbReference type="NCBI Taxonomy" id="2954384"/>
    <lineage>
        <taxon>Bacteria</taxon>
        <taxon>Pseudomonadati</taxon>
        <taxon>Pseudomonadota</taxon>
        <taxon>Betaproteobacteria</taxon>
        <taxon>Candidatus Accumulibacter</taxon>
    </lineage>
</organism>
<evidence type="ECO:0000256" key="1">
    <source>
        <dbReference type="SAM" id="MobiDB-lite"/>
    </source>
</evidence>
<name>A0A935T5P3_9PROT</name>
<dbReference type="Proteomes" id="UP000706151">
    <property type="component" value="Unassembled WGS sequence"/>
</dbReference>
<proteinExistence type="predicted"/>
<dbReference type="EMBL" id="JADJOT010000004">
    <property type="protein sequence ID" value="MBK7953460.1"/>
    <property type="molecule type" value="Genomic_DNA"/>
</dbReference>
<protein>
    <submittedName>
        <fullName evidence="2">Uncharacterized protein</fullName>
    </submittedName>
</protein>
<accession>A0A935T5P3</accession>
<reference evidence="2 3" key="1">
    <citation type="submission" date="2020-10" db="EMBL/GenBank/DDBJ databases">
        <title>Connecting structure to function with the recovery of over 1000 high-quality activated sludge metagenome-assembled genomes encoding full-length rRNA genes using long-read sequencing.</title>
        <authorList>
            <person name="Singleton C.M."/>
            <person name="Petriglieri F."/>
            <person name="Kristensen J.M."/>
            <person name="Kirkegaard R.H."/>
            <person name="Michaelsen T.Y."/>
            <person name="Andersen M.H."/>
            <person name="Karst S.M."/>
            <person name="Dueholm M.S."/>
            <person name="Nielsen P.H."/>
            <person name="Albertsen M."/>
        </authorList>
    </citation>
    <scope>NUCLEOTIDE SEQUENCE [LARGE SCALE GENOMIC DNA]</scope>
    <source>
        <strain evidence="2">Fred_18-Q3-R57-64_BAT3C.720</strain>
    </source>
</reference>